<name>A0A0E9NPG2_SAICN</name>
<dbReference type="STRING" id="698492.A0A0E9NPG2"/>
<feature type="compositionally biased region" description="Acidic residues" evidence="3">
    <location>
        <begin position="158"/>
        <end position="167"/>
    </location>
</feature>
<dbReference type="Proteomes" id="UP000033140">
    <property type="component" value="Unassembled WGS sequence"/>
</dbReference>
<evidence type="ECO:0000256" key="3">
    <source>
        <dbReference type="SAM" id="MobiDB-lite"/>
    </source>
</evidence>
<dbReference type="AlphaFoldDB" id="A0A0E9NPG2"/>
<evidence type="ECO:0000256" key="1">
    <source>
        <dbReference type="ARBA" id="ARBA00022884"/>
    </source>
</evidence>
<feature type="domain" description="RRM" evidence="4">
    <location>
        <begin position="31"/>
        <end position="109"/>
    </location>
</feature>
<feature type="compositionally biased region" description="Basic and acidic residues" evidence="3">
    <location>
        <begin position="134"/>
        <end position="143"/>
    </location>
</feature>
<protein>
    <recommendedName>
        <fullName evidence="4">RRM domain-containing protein</fullName>
    </recommendedName>
</protein>
<dbReference type="SUPFAM" id="SSF54928">
    <property type="entry name" value="RNA-binding domain, RBD"/>
    <property type="match status" value="1"/>
</dbReference>
<evidence type="ECO:0000256" key="2">
    <source>
        <dbReference type="PROSITE-ProRule" id="PRU00176"/>
    </source>
</evidence>
<dbReference type="PROSITE" id="PS50102">
    <property type="entry name" value="RRM"/>
    <property type="match status" value="1"/>
</dbReference>
<accession>A0A0E9NPG2</accession>
<dbReference type="GO" id="GO:0071011">
    <property type="term" value="C:precatalytic spliceosome"/>
    <property type="evidence" value="ECO:0007669"/>
    <property type="project" value="TreeGrafter"/>
</dbReference>
<dbReference type="PANTHER" id="PTHR45880:SF1">
    <property type="entry name" value="RNA-BINDING MOTIF PROTEIN, X-LINKED 2"/>
    <property type="match status" value="1"/>
</dbReference>
<reference evidence="5 6" key="1">
    <citation type="journal article" date="2011" name="J. Gen. Appl. Microbiol.">
        <title>Draft genome sequencing of the enigmatic yeast Saitoella complicata.</title>
        <authorList>
            <person name="Nishida H."/>
            <person name="Hamamoto M."/>
            <person name="Sugiyama J."/>
        </authorList>
    </citation>
    <scope>NUCLEOTIDE SEQUENCE [LARGE SCALE GENOMIC DNA]</scope>
    <source>
        <strain evidence="5 6">NRRL Y-17804</strain>
    </source>
</reference>
<evidence type="ECO:0000313" key="6">
    <source>
        <dbReference type="Proteomes" id="UP000033140"/>
    </source>
</evidence>
<dbReference type="GO" id="GO:0071013">
    <property type="term" value="C:catalytic step 2 spliceosome"/>
    <property type="evidence" value="ECO:0007669"/>
    <property type="project" value="TreeGrafter"/>
</dbReference>
<reference evidence="5 6" key="2">
    <citation type="journal article" date="2014" name="J. Gen. Appl. Microbiol.">
        <title>The early diverging ascomycetous budding yeast Saitoella complicata has three histone deacetylases belonging to the Clr6, Hos2, and Rpd3 lineages.</title>
        <authorList>
            <person name="Nishida H."/>
            <person name="Matsumoto T."/>
            <person name="Kondo S."/>
            <person name="Hamamoto M."/>
            <person name="Yoshikawa H."/>
        </authorList>
    </citation>
    <scope>NUCLEOTIDE SEQUENCE [LARGE SCALE GENOMIC DNA]</scope>
    <source>
        <strain evidence="5 6">NRRL Y-17804</strain>
    </source>
</reference>
<dbReference type="InterPro" id="IPR035979">
    <property type="entry name" value="RBD_domain_sf"/>
</dbReference>
<dbReference type="InterPro" id="IPR051847">
    <property type="entry name" value="RNA_proc/Spliceosome_comp"/>
</dbReference>
<evidence type="ECO:0000313" key="5">
    <source>
        <dbReference type="EMBL" id="GAO51561.1"/>
    </source>
</evidence>
<dbReference type="InterPro" id="IPR012677">
    <property type="entry name" value="Nucleotide-bd_a/b_plait_sf"/>
</dbReference>
<dbReference type="FunFam" id="3.30.70.330:FF:000609">
    <property type="entry name" value="U2 snRNP component IST3"/>
    <property type="match status" value="1"/>
</dbReference>
<dbReference type="GO" id="GO:0000398">
    <property type="term" value="P:mRNA splicing, via spliceosome"/>
    <property type="evidence" value="ECO:0007669"/>
    <property type="project" value="InterPro"/>
</dbReference>
<feature type="region of interest" description="Disordered" evidence="3">
    <location>
        <begin position="181"/>
        <end position="340"/>
    </location>
</feature>
<dbReference type="EMBL" id="BACD03000048">
    <property type="protein sequence ID" value="GAO51561.1"/>
    <property type="molecule type" value="Genomic_DNA"/>
</dbReference>
<feature type="compositionally biased region" description="Basic and acidic residues" evidence="3">
    <location>
        <begin position="255"/>
        <end position="299"/>
    </location>
</feature>
<dbReference type="SMART" id="SM00360">
    <property type="entry name" value="RRM"/>
    <property type="match status" value="1"/>
</dbReference>
<organism evidence="5 6">
    <name type="scientific">Saitoella complicata (strain BCRC 22490 / CBS 7301 / JCM 7358 / NBRC 10748 / NRRL Y-17804)</name>
    <dbReference type="NCBI Taxonomy" id="698492"/>
    <lineage>
        <taxon>Eukaryota</taxon>
        <taxon>Fungi</taxon>
        <taxon>Dikarya</taxon>
        <taxon>Ascomycota</taxon>
        <taxon>Taphrinomycotina</taxon>
        <taxon>Taphrinomycotina incertae sedis</taxon>
        <taxon>Saitoella</taxon>
    </lineage>
</organism>
<proteinExistence type="predicted"/>
<feature type="compositionally biased region" description="Basic and acidic residues" evidence="3">
    <location>
        <begin position="108"/>
        <end position="117"/>
    </location>
</feature>
<comment type="caution">
    <text evidence="5">The sequence shown here is derived from an EMBL/GenBank/DDBJ whole genome shotgun (WGS) entry which is preliminary data.</text>
</comment>
<keyword evidence="6" id="KW-1185">Reference proteome</keyword>
<feature type="compositionally biased region" description="Basic and acidic residues" evidence="3">
    <location>
        <begin position="223"/>
        <end position="247"/>
    </location>
</feature>
<gene>
    <name evidence="5" type="ORF">G7K_5660-t1</name>
</gene>
<dbReference type="GO" id="GO:0003723">
    <property type="term" value="F:RNA binding"/>
    <property type="evidence" value="ECO:0007669"/>
    <property type="project" value="UniProtKB-UniRule"/>
</dbReference>
<dbReference type="InterPro" id="IPR000504">
    <property type="entry name" value="RRM_dom"/>
</dbReference>
<sequence length="340" mass="39885">MNSIRSIQKLNAAQIDLPESASWHADYKDSAYIYVGGLPYDLTEGDIVTIFSQYGEPVDINLVRDKNTGKSKGFAFIKYEDQRSTVLTVDNLTGAKVLGRMLKVDHVSQYKQPKKDGEEDDDDPRPVAMNVAPEHIREQEGARKSRTMSEAPGGIKEDVDDTWAGDLDVEDPMRQYLVEERRKQLAEAAKERERSERKGSSGRRHKDEDKTDRDGRRRSHRSRSNDTTRRRDRDRSGERERTSDRGRERRHRSRSPRDERRSSRREDHKSERRDRDRKEDDRRRERFLKDDRRRDEAKSSSRRRSRSQEEERARTRESGYLEACPIPHTPSHNVPPENNK</sequence>
<dbReference type="InterPro" id="IPR045844">
    <property type="entry name" value="RRM_Ist3-like"/>
</dbReference>
<feature type="region of interest" description="Disordered" evidence="3">
    <location>
        <begin position="108"/>
        <end position="167"/>
    </location>
</feature>
<feature type="compositionally biased region" description="Polar residues" evidence="3">
    <location>
        <begin position="330"/>
        <end position="340"/>
    </location>
</feature>
<feature type="compositionally biased region" description="Basic and acidic residues" evidence="3">
    <location>
        <begin position="306"/>
        <end position="319"/>
    </location>
</feature>
<dbReference type="Pfam" id="PF00076">
    <property type="entry name" value="RRM_1"/>
    <property type="match status" value="1"/>
</dbReference>
<dbReference type="GO" id="GO:0005686">
    <property type="term" value="C:U2 snRNP"/>
    <property type="evidence" value="ECO:0007669"/>
    <property type="project" value="TreeGrafter"/>
</dbReference>
<dbReference type="Gene3D" id="3.30.70.330">
    <property type="match status" value="1"/>
</dbReference>
<dbReference type="PANTHER" id="PTHR45880">
    <property type="entry name" value="RNA-BINDING MOTIF PROTEIN, X-LINKED 2"/>
    <property type="match status" value="1"/>
</dbReference>
<dbReference type="CDD" id="cd12411">
    <property type="entry name" value="RRM_ist3_like"/>
    <property type="match status" value="1"/>
</dbReference>
<reference evidence="5 6" key="3">
    <citation type="journal article" date="2015" name="Genome Announc.">
        <title>Draft Genome Sequence of the Archiascomycetous Yeast Saitoella complicata.</title>
        <authorList>
            <person name="Yamauchi K."/>
            <person name="Kondo S."/>
            <person name="Hamamoto M."/>
            <person name="Takahashi Y."/>
            <person name="Ogura Y."/>
            <person name="Hayashi T."/>
            <person name="Nishida H."/>
        </authorList>
    </citation>
    <scope>NUCLEOTIDE SEQUENCE [LARGE SCALE GENOMIC DNA]</scope>
    <source>
        <strain evidence="5 6">NRRL Y-17804</strain>
    </source>
</reference>
<keyword evidence="1 2" id="KW-0694">RNA-binding</keyword>
<feature type="compositionally biased region" description="Basic and acidic residues" evidence="3">
    <location>
        <begin position="181"/>
        <end position="215"/>
    </location>
</feature>
<dbReference type="OMA" id="GSWHVDY"/>
<evidence type="ECO:0000259" key="4">
    <source>
        <dbReference type="PROSITE" id="PS50102"/>
    </source>
</evidence>